<dbReference type="EMBL" id="BMDO01000003">
    <property type="protein sequence ID" value="GGI50440.1"/>
    <property type="molecule type" value="Genomic_DNA"/>
</dbReference>
<evidence type="ECO:0000313" key="2">
    <source>
        <dbReference type="Proteomes" id="UP000662074"/>
    </source>
</evidence>
<protein>
    <submittedName>
        <fullName evidence="1">Uncharacterized protein</fullName>
    </submittedName>
</protein>
<keyword evidence="2" id="KW-1185">Reference proteome</keyword>
<reference evidence="1" key="2">
    <citation type="submission" date="2020-09" db="EMBL/GenBank/DDBJ databases">
        <authorList>
            <person name="Sun Q."/>
            <person name="Sedlacek I."/>
        </authorList>
    </citation>
    <scope>NUCLEOTIDE SEQUENCE</scope>
    <source>
        <strain evidence="1">CCM 8711</strain>
    </source>
</reference>
<dbReference type="Proteomes" id="UP000662074">
    <property type="component" value="Unassembled WGS sequence"/>
</dbReference>
<comment type="caution">
    <text evidence="1">The sequence shown here is derived from an EMBL/GenBank/DDBJ whole genome shotgun (WGS) entry which is preliminary data.</text>
</comment>
<gene>
    <name evidence="1" type="ORF">GCM10011425_16520</name>
</gene>
<dbReference type="RefSeq" id="WP_229747071.1">
    <property type="nucleotide sequence ID" value="NZ_BMDO01000003.1"/>
</dbReference>
<evidence type="ECO:0000313" key="1">
    <source>
        <dbReference type="EMBL" id="GGI50440.1"/>
    </source>
</evidence>
<sequence length="269" mass="31826">MKQVSELDMLIKQISREKLPFKVPERLTRPDLLIVAAKESLAKLTDPNFPGMAVTAKGQLDIRVTTGNAGRALRFMDTLIKCVRARGYRYSVEADGNYIVIRQIKLRVNFRERTSRIRVHDKPYQEYEWQPNGNVVFRLDSRLKAEWQDLKTQLLEEQLPKVLAKLELAAKQEEEYLANARVWQDNWERQRKAQAEWDARQREELKGFKELIDRAKQWKQASLLREYLSAVPDPDSDWLTWARHKIDWLDPFVMAEDEWLAKTDRNDFL</sequence>
<reference evidence="1" key="1">
    <citation type="journal article" date="2014" name="Int. J. Syst. Evol. Microbiol.">
        <title>Complete genome sequence of Corynebacterium casei LMG S-19264T (=DSM 44701T), isolated from a smear-ripened cheese.</title>
        <authorList>
            <consortium name="US DOE Joint Genome Institute (JGI-PGF)"/>
            <person name="Walter F."/>
            <person name="Albersmeier A."/>
            <person name="Kalinowski J."/>
            <person name="Ruckert C."/>
        </authorList>
    </citation>
    <scope>NUCLEOTIDE SEQUENCE</scope>
    <source>
        <strain evidence="1">CCM 8711</strain>
    </source>
</reference>
<accession>A0A917J795</accession>
<name>A0A917J795_9SPHI</name>
<dbReference type="AlphaFoldDB" id="A0A917J795"/>
<proteinExistence type="predicted"/>
<organism evidence="1 2">
    <name type="scientific">Mucilaginibacter galii</name>
    <dbReference type="NCBI Taxonomy" id="2005073"/>
    <lineage>
        <taxon>Bacteria</taxon>
        <taxon>Pseudomonadati</taxon>
        <taxon>Bacteroidota</taxon>
        <taxon>Sphingobacteriia</taxon>
        <taxon>Sphingobacteriales</taxon>
        <taxon>Sphingobacteriaceae</taxon>
        <taxon>Mucilaginibacter</taxon>
    </lineage>
</organism>